<dbReference type="PROSITE" id="PS50005">
    <property type="entry name" value="TPR"/>
    <property type="match status" value="3"/>
</dbReference>
<feature type="repeat" description="TPR" evidence="3">
    <location>
        <begin position="191"/>
        <end position="224"/>
    </location>
</feature>
<comment type="caution">
    <text evidence="4">The sequence shown here is derived from an EMBL/GenBank/DDBJ whole genome shotgun (WGS) entry which is preliminary data.</text>
</comment>
<dbReference type="Pfam" id="PF07719">
    <property type="entry name" value="TPR_2"/>
    <property type="match status" value="1"/>
</dbReference>
<dbReference type="SMART" id="SM00028">
    <property type="entry name" value="TPR"/>
    <property type="match status" value="5"/>
</dbReference>
<dbReference type="Pfam" id="PF14559">
    <property type="entry name" value="TPR_19"/>
    <property type="match status" value="1"/>
</dbReference>
<dbReference type="PANTHER" id="PTHR12558:SF13">
    <property type="entry name" value="CELL DIVISION CYCLE PROTEIN 27 HOMOLOG"/>
    <property type="match status" value="1"/>
</dbReference>
<sequence length="281" mass="31972">MTTREWMDALEARFGRIEGELGQVAAGDRERLRGEIVGLFRETETAIEELTAFKERIRGLVERYKQLPAPAPAAPAQALVSDHIGSSTYIERGWSAIASGDAKRAVKELERALELAPNDPHAESLLGWAQMLREQYDDALMTYYKVMMRDPDNPLARVNLGYICLKKGIFGEAIEHLSRAIRQQTDRKAQLYAHFYMGLVYLDREMFEDARGFFHQALELGPNMLESWWEIGRTYYLEGNNEAAAQAWSRGHQTNRFNLWGERCGKALAQLNAGQPVSFQN</sequence>
<dbReference type="Pfam" id="PF13181">
    <property type="entry name" value="TPR_8"/>
    <property type="match status" value="1"/>
</dbReference>
<proteinExistence type="predicted"/>
<dbReference type="RefSeq" id="WP_170035449.1">
    <property type="nucleotide sequence ID" value="NZ_JABDTL010000001.1"/>
</dbReference>
<keyword evidence="2 3" id="KW-0802">TPR repeat</keyword>
<dbReference type="Gene3D" id="1.25.40.10">
    <property type="entry name" value="Tetratricopeptide repeat domain"/>
    <property type="match status" value="2"/>
</dbReference>
<dbReference type="EMBL" id="JACHIA010000018">
    <property type="protein sequence ID" value="MBB6072829.1"/>
    <property type="molecule type" value="Genomic_DNA"/>
</dbReference>
<dbReference type="Proteomes" id="UP000582837">
    <property type="component" value="Unassembled WGS sequence"/>
</dbReference>
<reference evidence="4 5" key="1">
    <citation type="submission" date="2020-08" db="EMBL/GenBank/DDBJ databases">
        <title>Genomic Encyclopedia of Type Strains, Phase IV (KMG-IV): sequencing the most valuable type-strain genomes for metagenomic binning, comparative biology and taxonomic classification.</title>
        <authorList>
            <person name="Goeker M."/>
        </authorList>
    </citation>
    <scope>NUCLEOTIDE SEQUENCE [LARGE SCALE GENOMIC DNA]</scope>
    <source>
        <strain evidence="4 5">DSM 29007</strain>
    </source>
</reference>
<accession>A0A841H4X4</accession>
<dbReference type="PANTHER" id="PTHR12558">
    <property type="entry name" value="CELL DIVISION CYCLE 16,23,27"/>
    <property type="match status" value="1"/>
</dbReference>
<evidence type="ECO:0000256" key="1">
    <source>
        <dbReference type="ARBA" id="ARBA00022737"/>
    </source>
</evidence>
<evidence type="ECO:0000313" key="4">
    <source>
        <dbReference type="EMBL" id="MBB6072829.1"/>
    </source>
</evidence>
<dbReference type="InterPro" id="IPR011990">
    <property type="entry name" value="TPR-like_helical_dom_sf"/>
</dbReference>
<feature type="repeat" description="TPR" evidence="3">
    <location>
        <begin position="120"/>
        <end position="153"/>
    </location>
</feature>
<dbReference type="SUPFAM" id="SSF48452">
    <property type="entry name" value="TPR-like"/>
    <property type="match status" value="2"/>
</dbReference>
<evidence type="ECO:0000256" key="3">
    <source>
        <dbReference type="PROSITE-ProRule" id="PRU00339"/>
    </source>
</evidence>
<dbReference type="InterPro" id="IPR019734">
    <property type="entry name" value="TPR_rpt"/>
</dbReference>
<dbReference type="InterPro" id="IPR013105">
    <property type="entry name" value="TPR_2"/>
</dbReference>
<keyword evidence="5" id="KW-1185">Reference proteome</keyword>
<dbReference type="AlphaFoldDB" id="A0A841H4X4"/>
<protein>
    <submittedName>
        <fullName evidence="4">Tetratricopeptide (TPR) repeat protein</fullName>
    </submittedName>
</protein>
<keyword evidence="1" id="KW-0677">Repeat</keyword>
<evidence type="ECO:0000256" key="2">
    <source>
        <dbReference type="ARBA" id="ARBA00022803"/>
    </source>
</evidence>
<evidence type="ECO:0000313" key="5">
    <source>
        <dbReference type="Proteomes" id="UP000582837"/>
    </source>
</evidence>
<gene>
    <name evidence="4" type="ORF">HNQ61_004493</name>
</gene>
<feature type="repeat" description="TPR" evidence="3">
    <location>
        <begin position="86"/>
        <end position="119"/>
    </location>
</feature>
<organism evidence="4 5">
    <name type="scientific">Longimicrobium terrae</name>
    <dbReference type="NCBI Taxonomy" id="1639882"/>
    <lineage>
        <taxon>Bacteria</taxon>
        <taxon>Pseudomonadati</taxon>
        <taxon>Gemmatimonadota</taxon>
        <taxon>Longimicrobiia</taxon>
        <taxon>Longimicrobiales</taxon>
        <taxon>Longimicrobiaceae</taxon>
        <taxon>Longimicrobium</taxon>
    </lineage>
</organism>
<name>A0A841H4X4_9BACT</name>